<evidence type="ECO:0000256" key="3">
    <source>
        <dbReference type="ARBA" id="ARBA00023125"/>
    </source>
</evidence>
<evidence type="ECO:0000259" key="6">
    <source>
        <dbReference type="PROSITE" id="PS50977"/>
    </source>
</evidence>
<dbReference type="AlphaFoldDB" id="A0A4Q7ZIU4"/>
<dbReference type="Gene3D" id="1.10.357.10">
    <property type="entry name" value="Tetracycline Repressor, domain 2"/>
    <property type="match status" value="1"/>
</dbReference>
<dbReference type="Proteomes" id="UP000292564">
    <property type="component" value="Unassembled WGS sequence"/>
</dbReference>
<keyword evidence="1" id="KW-0678">Repressor</keyword>
<gene>
    <name evidence="7" type="ORF">EV385_1910</name>
</gene>
<protein>
    <submittedName>
        <fullName evidence="7">TetR family transcriptional regulator</fullName>
    </submittedName>
</protein>
<accession>A0A4Q7ZIU4</accession>
<proteinExistence type="predicted"/>
<dbReference type="PANTHER" id="PTHR30055:SF234">
    <property type="entry name" value="HTH-TYPE TRANSCRIPTIONAL REGULATOR BETI"/>
    <property type="match status" value="1"/>
</dbReference>
<keyword evidence="8" id="KW-1185">Reference proteome</keyword>
<feature type="domain" description="HTH tetR-type" evidence="6">
    <location>
        <begin position="15"/>
        <end position="75"/>
    </location>
</feature>
<evidence type="ECO:0000256" key="5">
    <source>
        <dbReference type="PROSITE-ProRule" id="PRU00335"/>
    </source>
</evidence>
<reference evidence="7 8" key="1">
    <citation type="submission" date="2019-02" db="EMBL/GenBank/DDBJ databases">
        <title>Sequencing the genomes of 1000 actinobacteria strains.</title>
        <authorList>
            <person name="Klenk H.-P."/>
        </authorList>
    </citation>
    <scope>NUCLEOTIDE SEQUENCE [LARGE SCALE GENOMIC DNA]</scope>
    <source>
        <strain evidence="7 8">DSM 45162</strain>
    </source>
</reference>
<keyword evidence="3 5" id="KW-0238">DNA-binding</keyword>
<evidence type="ECO:0000313" key="8">
    <source>
        <dbReference type="Proteomes" id="UP000292564"/>
    </source>
</evidence>
<evidence type="ECO:0000256" key="2">
    <source>
        <dbReference type="ARBA" id="ARBA00023015"/>
    </source>
</evidence>
<dbReference type="InterPro" id="IPR009057">
    <property type="entry name" value="Homeodomain-like_sf"/>
</dbReference>
<evidence type="ECO:0000256" key="1">
    <source>
        <dbReference type="ARBA" id="ARBA00022491"/>
    </source>
</evidence>
<dbReference type="PANTHER" id="PTHR30055">
    <property type="entry name" value="HTH-TYPE TRANSCRIPTIONAL REGULATOR RUTR"/>
    <property type="match status" value="1"/>
</dbReference>
<dbReference type="GO" id="GO:0003700">
    <property type="term" value="F:DNA-binding transcription factor activity"/>
    <property type="evidence" value="ECO:0007669"/>
    <property type="project" value="TreeGrafter"/>
</dbReference>
<dbReference type="InterPro" id="IPR001647">
    <property type="entry name" value="HTH_TetR"/>
</dbReference>
<dbReference type="GO" id="GO:0000976">
    <property type="term" value="F:transcription cis-regulatory region binding"/>
    <property type="evidence" value="ECO:0007669"/>
    <property type="project" value="TreeGrafter"/>
</dbReference>
<evidence type="ECO:0000313" key="7">
    <source>
        <dbReference type="EMBL" id="RZU50145.1"/>
    </source>
</evidence>
<dbReference type="InterPro" id="IPR050109">
    <property type="entry name" value="HTH-type_TetR-like_transc_reg"/>
</dbReference>
<keyword evidence="4" id="KW-0804">Transcription</keyword>
<dbReference type="PRINTS" id="PR00455">
    <property type="entry name" value="HTHTETR"/>
</dbReference>
<name>A0A4Q7ZIU4_9ACTN</name>
<keyword evidence="2" id="KW-0805">Transcription regulation</keyword>
<dbReference type="InterPro" id="IPR036271">
    <property type="entry name" value="Tet_transcr_reg_TetR-rel_C_sf"/>
</dbReference>
<evidence type="ECO:0000256" key="4">
    <source>
        <dbReference type="ARBA" id="ARBA00023163"/>
    </source>
</evidence>
<dbReference type="OrthoDB" id="9816296at2"/>
<dbReference type="SUPFAM" id="SSF46689">
    <property type="entry name" value="Homeodomain-like"/>
    <property type="match status" value="1"/>
</dbReference>
<dbReference type="EMBL" id="SHKY01000001">
    <property type="protein sequence ID" value="RZU50145.1"/>
    <property type="molecule type" value="Genomic_DNA"/>
</dbReference>
<organism evidence="7 8">
    <name type="scientific">Krasilnikovia cinnamomea</name>
    <dbReference type="NCBI Taxonomy" id="349313"/>
    <lineage>
        <taxon>Bacteria</taxon>
        <taxon>Bacillati</taxon>
        <taxon>Actinomycetota</taxon>
        <taxon>Actinomycetes</taxon>
        <taxon>Micromonosporales</taxon>
        <taxon>Micromonosporaceae</taxon>
        <taxon>Krasilnikovia</taxon>
    </lineage>
</organism>
<dbReference type="PROSITE" id="PS50977">
    <property type="entry name" value="HTH_TETR_2"/>
    <property type="match status" value="1"/>
</dbReference>
<dbReference type="RefSeq" id="WP_130509117.1">
    <property type="nucleotide sequence ID" value="NZ_SHKY01000001.1"/>
</dbReference>
<dbReference type="Pfam" id="PF00440">
    <property type="entry name" value="TetR_N"/>
    <property type="match status" value="1"/>
</dbReference>
<dbReference type="SUPFAM" id="SSF48498">
    <property type="entry name" value="Tetracyclin repressor-like, C-terminal domain"/>
    <property type="match status" value="1"/>
</dbReference>
<sequence length="204" mass="21708">MSQRRPGTPGTAKGLARRHALLDHAARILVEHGHAALTVRSVAAAAGISLGNLQYYFRTRADLVTALLDRHLSAASDRISAPLSAPADPHAAIDMLLAEQCDRDIAAVFYELWAMAAHDPAVAQAVRGFYDRYLTAVAELISTVAPNVPASTAHARARVFVGLLEGMSLLRSGLIADADGRSDALVRRLAGTLLTDNSRHDGET</sequence>
<comment type="caution">
    <text evidence="7">The sequence shown here is derived from an EMBL/GenBank/DDBJ whole genome shotgun (WGS) entry which is preliminary data.</text>
</comment>
<feature type="DNA-binding region" description="H-T-H motif" evidence="5">
    <location>
        <begin position="38"/>
        <end position="57"/>
    </location>
</feature>
<dbReference type="InterPro" id="IPR039538">
    <property type="entry name" value="BetI_C"/>
</dbReference>
<dbReference type="Pfam" id="PF13977">
    <property type="entry name" value="TetR_C_6"/>
    <property type="match status" value="1"/>
</dbReference>